<protein>
    <recommendedName>
        <fullName evidence="2">N-acetyltransferase domain-containing protein</fullName>
    </recommendedName>
</protein>
<organism evidence="3 4">
    <name type="scientific">Boletus reticuloceps</name>
    <dbReference type="NCBI Taxonomy" id="495285"/>
    <lineage>
        <taxon>Eukaryota</taxon>
        <taxon>Fungi</taxon>
        <taxon>Dikarya</taxon>
        <taxon>Basidiomycota</taxon>
        <taxon>Agaricomycotina</taxon>
        <taxon>Agaricomycetes</taxon>
        <taxon>Agaricomycetidae</taxon>
        <taxon>Boletales</taxon>
        <taxon>Boletineae</taxon>
        <taxon>Boletaceae</taxon>
        <taxon>Boletoideae</taxon>
        <taxon>Boletus</taxon>
    </lineage>
</organism>
<dbReference type="Proteomes" id="UP000683000">
    <property type="component" value="Unassembled WGS sequence"/>
</dbReference>
<name>A0A8I2YPE1_9AGAM</name>
<comment type="caution">
    <text evidence="3">The sequence shown here is derived from an EMBL/GenBank/DDBJ whole genome shotgun (WGS) entry which is preliminary data.</text>
</comment>
<reference evidence="3" key="1">
    <citation type="submission" date="2021-03" db="EMBL/GenBank/DDBJ databases">
        <title>Evolutionary innovations through gain and loss of genes in the ectomycorrhizal Boletales.</title>
        <authorList>
            <person name="Wu G."/>
            <person name="Miyauchi S."/>
            <person name="Morin E."/>
            <person name="Yang Z.-L."/>
            <person name="Xu J."/>
            <person name="Martin F.M."/>
        </authorList>
    </citation>
    <scope>NUCLEOTIDE SEQUENCE</scope>
    <source>
        <strain evidence="3">BR01</strain>
    </source>
</reference>
<dbReference type="InterPro" id="IPR000182">
    <property type="entry name" value="GNAT_dom"/>
</dbReference>
<gene>
    <name evidence="3" type="ORF">JVT61DRAFT_4166</name>
</gene>
<proteinExistence type="predicted"/>
<feature type="region of interest" description="Disordered" evidence="1">
    <location>
        <begin position="1"/>
        <end position="44"/>
    </location>
</feature>
<dbReference type="EMBL" id="JAGFBS010000017">
    <property type="protein sequence ID" value="KAG6374788.1"/>
    <property type="molecule type" value="Genomic_DNA"/>
</dbReference>
<evidence type="ECO:0000259" key="2">
    <source>
        <dbReference type="PROSITE" id="PS51186"/>
    </source>
</evidence>
<dbReference type="Gene3D" id="3.40.630.30">
    <property type="match status" value="1"/>
</dbReference>
<evidence type="ECO:0000313" key="3">
    <source>
        <dbReference type="EMBL" id="KAG6374788.1"/>
    </source>
</evidence>
<sequence length="433" mass="48838">MSWTPDDDDDDDDKAYTEAKPRRAKRRKTNTSKATATDAVANRVARASTSLTSLLDVFQHGLTTRASQETGDDGNDGSKNEGENEKGDQNQNQNQNENDGFESTMEGLLPEYLEVRQVLWAQSSGVALPDDNKGVDGGEGERELVRPLSRFELTRIVALVKQRKARHVASPSEWIALRKLQLQQERRRAGIRESSSVDIGTPTTLTVLDVPHTVPIPYVVFEGLRAIQTTRHEHSFAARVYGHTPQKTPGLIAVDWESRPPWTVLMDDIHAHYELAHPDRDQPERPCIPITYVSLRPSHLHQVHDLLARVFWDGIDVSDALHYTPERCTVIAMYGHLVVGAAFLSSPQETYITYLAVRAGWENAQIATTMLYHLIALHPHRDITLHVSANNPAMLLYNRFGFKAEEFIAGFYEAYLDTNSRASKNAFRLRLRR</sequence>
<keyword evidence="4" id="KW-1185">Reference proteome</keyword>
<feature type="compositionally biased region" description="Low complexity" evidence="1">
    <location>
        <begin position="89"/>
        <end position="98"/>
    </location>
</feature>
<evidence type="ECO:0000313" key="4">
    <source>
        <dbReference type="Proteomes" id="UP000683000"/>
    </source>
</evidence>
<feature type="domain" description="N-acetyltransferase" evidence="2">
    <location>
        <begin position="290"/>
        <end position="433"/>
    </location>
</feature>
<dbReference type="SUPFAM" id="SSF55729">
    <property type="entry name" value="Acyl-CoA N-acyltransferases (Nat)"/>
    <property type="match status" value="1"/>
</dbReference>
<dbReference type="PROSITE" id="PS51186">
    <property type="entry name" value="GNAT"/>
    <property type="match status" value="1"/>
</dbReference>
<feature type="compositionally biased region" description="Basic and acidic residues" evidence="1">
    <location>
        <begin position="76"/>
        <end position="88"/>
    </location>
</feature>
<dbReference type="OrthoDB" id="4080456at2759"/>
<dbReference type="GO" id="GO:0016747">
    <property type="term" value="F:acyltransferase activity, transferring groups other than amino-acyl groups"/>
    <property type="evidence" value="ECO:0007669"/>
    <property type="project" value="InterPro"/>
</dbReference>
<feature type="compositionally biased region" description="Acidic residues" evidence="1">
    <location>
        <begin position="1"/>
        <end position="13"/>
    </location>
</feature>
<dbReference type="AlphaFoldDB" id="A0A8I2YPE1"/>
<dbReference type="InterPro" id="IPR016181">
    <property type="entry name" value="Acyl_CoA_acyltransferase"/>
</dbReference>
<accession>A0A8I2YPE1</accession>
<feature type="region of interest" description="Disordered" evidence="1">
    <location>
        <begin position="63"/>
        <end position="102"/>
    </location>
</feature>
<dbReference type="Pfam" id="PF00583">
    <property type="entry name" value="Acetyltransf_1"/>
    <property type="match status" value="1"/>
</dbReference>
<evidence type="ECO:0000256" key="1">
    <source>
        <dbReference type="SAM" id="MobiDB-lite"/>
    </source>
</evidence>